<dbReference type="Gene3D" id="3.90.226.10">
    <property type="entry name" value="2-enoyl-CoA Hydratase, Chain A, domain 1"/>
    <property type="match status" value="1"/>
</dbReference>
<protein>
    <recommendedName>
        <fullName evidence="6">short-chain-enoyl-CoA hydratase</fullName>
        <ecNumber evidence="6">4.2.1.150</ecNumber>
    </recommendedName>
</protein>
<evidence type="ECO:0000256" key="1">
    <source>
        <dbReference type="ARBA" id="ARBA00005086"/>
    </source>
</evidence>
<dbReference type="RefSeq" id="WP_018307085.1">
    <property type="nucleotide sequence ID" value="NZ_JAYFNZ010000032.1"/>
</dbReference>
<dbReference type="PANTHER" id="PTHR11941">
    <property type="entry name" value="ENOYL-COA HYDRATASE-RELATED"/>
    <property type="match status" value="1"/>
</dbReference>
<comment type="subunit">
    <text evidence="3">Homotetramer.</text>
</comment>
<dbReference type="InterPro" id="IPR001753">
    <property type="entry name" value="Enoyl-CoA_hydra/iso"/>
</dbReference>
<organism evidence="7">
    <name type="scientific">Desulfitobacterium hafniense</name>
    <name type="common">Desulfitobacterium frappieri</name>
    <dbReference type="NCBI Taxonomy" id="49338"/>
    <lineage>
        <taxon>Bacteria</taxon>
        <taxon>Bacillati</taxon>
        <taxon>Bacillota</taxon>
        <taxon>Clostridia</taxon>
        <taxon>Eubacteriales</taxon>
        <taxon>Desulfitobacteriaceae</taxon>
        <taxon>Desulfitobacterium</taxon>
    </lineage>
</organism>
<proteinExistence type="inferred from homology"/>
<evidence type="ECO:0000256" key="3">
    <source>
        <dbReference type="ARBA" id="ARBA00011881"/>
    </source>
</evidence>
<dbReference type="CDD" id="cd06558">
    <property type="entry name" value="crotonase-like"/>
    <property type="match status" value="1"/>
</dbReference>
<name>A0A098B125_DESHA</name>
<dbReference type="FunFam" id="1.10.12.10:FF:000001">
    <property type="entry name" value="Probable enoyl-CoA hydratase, mitochondrial"/>
    <property type="match status" value="1"/>
</dbReference>
<dbReference type="FunFam" id="3.90.226.10:FF:000009">
    <property type="entry name" value="Carnitinyl-CoA dehydratase"/>
    <property type="match status" value="1"/>
</dbReference>
<gene>
    <name evidence="7" type="ORF">DPCES_2696</name>
</gene>
<dbReference type="SUPFAM" id="SSF52096">
    <property type="entry name" value="ClpP/crotonase"/>
    <property type="match status" value="1"/>
</dbReference>
<evidence type="ECO:0000256" key="4">
    <source>
        <dbReference type="ARBA" id="ARBA00023239"/>
    </source>
</evidence>
<dbReference type="GO" id="GO:0006635">
    <property type="term" value="P:fatty acid beta-oxidation"/>
    <property type="evidence" value="ECO:0007669"/>
    <property type="project" value="TreeGrafter"/>
</dbReference>
<sequence>MPENRVVELTVCNGVGVITINNPPVNALTLEVRGQLKEILNEVEENTEIRVIVITGMGSKCFVAGADIKDFPNQFKEGPRENATIYKEMLSYLENTPRPVICAVNGLALGGGLELALACDIRIADEKAKLGLTEVLLGLLPGLGGTQRLARLVGPAKAKELLFSGKIVKADEALRIGLVNEVVPAGESLNEALKLAEKLAKGAGIAMGYDKLLINKGMELSLVDALEMEMQYVEKVFETEDLREGLDAFINKREAVFKNR</sequence>
<dbReference type="InterPro" id="IPR029045">
    <property type="entry name" value="ClpP/crotonase-like_dom_sf"/>
</dbReference>
<dbReference type="Pfam" id="PF00378">
    <property type="entry name" value="ECH_1"/>
    <property type="match status" value="1"/>
</dbReference>
<keyword evidence="4 7" id="KW-0456">Lyase</keyword>
<dbReference type="EMBL" id="LK996017">
    <property type="protein sequence ID" value="CDX02583.1"/>
    <property type="molecule type" value="Genomic_DNA"/>
</dbReference>
<evidence type="ECO:0000256" key="5">
    <source>
        <dbReference type="ARBA" id="ARBA00050624"/>
    </source>
</evidence>
<accession>A0A098B125</accession>
<evidence type="ECO:0000313" key="7">
    <source>
        <dbReference type="EMBL" id="CDX02583.1"/>
    </source>
</evidence>
<reference evidence="7" key="1">
    <citation type="submission" date="2014-07" db="EMBL/GenBank/DDBJ databases">
        <authorList>
            <person name="Hornung V.Bastian."/>
        </authorList>
    </citation>
    <scope>NUCLEOTIDE SEQUENCE</scope>
    <source>
        <strain evidence="7">PCE-S</strain>
    </source>
</reference>
<evidence type="ECO:0000256" key="2">
    <source>
        <dbReference type="ARBA" id="ARBA00005254"/>
    </source>
</evidence>
<comment type="catalytic activity">
    <reaction evidence="5">
        <text>a short-chain (3S)-3-hydroxyacyl-CoA = a short-chain (2E)-enoyl-CoA + H2O</text>
        <dbReference type="Rhea" id="RHEA:52664"/>
        <dbReference type="ChEBI" id="CHEBI:15377"/>
        <dbReference type="ChEBI" id="CHEBI:87488"/>
        <dbReference type="ChEBI" id="CHEBI:136760"/>
        <dbReference type="EC" id="4.2.1.150"/>
    </reaction>
</comment>
<dbReference type="PANTHER" id="PTHR11941:SF54">
    <property type="entry name" value="ENOYL-COA HYDRATASE, MITOCHONDRIAL"/>
    <property type="match status" value="1"/>
</dbReference>
<dbReference type="AlphaFoldDB" id="A0A098B125"/>
<dbReference type="GO" id="GO:0018812">
    <property type="term" value="F:3-hydroxyacyl-CoA dehydratase activity"/>
    <property type="evidence" value="ECO:0007669"/>
    <property type="project" value="UniProtKB-EC"/>
</dbReference>
<dbReference type="PATRIC" id="fig|49338.4.peg.2894"/>
<comment type="pathway">
    <text evidence="1">Lipid metabolism; butanoate metabolism.</text>
</comment>
<dbReference type="EC" id="4.2.1.150" evidence="6"/>
<comment type="similarity">
    <text evidence="2">Belongs to the enoyl-CoA hydratase/isomerase family.</text>
</comment>
<dbReference type="Gene3D" id="1.10.12.10">
    <property type="entry name" value="Lyase 2-enoyl-coa Hydratase, Chain A, domain 2"/>
    <property type="match status" value="1"/>
</dbReference>
<evidence type="ECO:0000256" key="6">
    <source>
        <dbReference type="ARBA" id="ARBA00067035"/>
    </source>
</evidence>
<dbReference type="InterPro" id="IPR014748">
    <property type="entry name" value="Enoyl-CoA_hydra_C"/>
</dbReference>